<dbReference type="OrthoDB" id="2019833at2759"/>
<accession>A0A6A4PXQ0</accession>
<organism evidence="1 2">
    <name type="scientific">Lupinus albus</name>
    <name type="common">White lupine</name>
    <name type="synonym">Lupinus termis</name>
    <dbReference type="NCBI Taxonomy" id="3870"/>
    <lineage>
        <taxon>Eukaryota</taxon>
        <taxon>Viridiplantae</taxon>
        <taxon>Streptophyta</taxon>
        <taxon>Embryophyta</taxon>
        <taxon>Tracheophyta</taxon>
        <taxon>Spermatophyta</taxon>
        <taxon>Magnoliopsida</taxon>
        <taxon>eudicotyledons</taxon>
        <taxon>Gunneridae</taxon>
        <taxon>Pentapetalae</taxon>
        <taxon>rosids</taxon>
        <taxon>fabids</taxon>
        <taxon>Fabales</taxon>
        <taxon>Fabaceae</taxon>
        <taxon>Papilionoideae</taxon>
        <taxon>50 kb inversion clade</taxon>
        <taxon>genistoids sensu lato</taxon>
        <taxon>core genistoids</taxon>
        <taxon>Genisteae</taxon>
        <taxon>Lupinus</taxon>
    </lineage>
</organism>
<dbReference type="AlphaFoldDB" id="A0A6A4PXQ0"/>
<evidence type="ECO:0000313" key="2">
    <source>
        <dbReference type="Proteomes" id="UP000447434"/>
    </source>
</evidence>
<dbReference type="GO" id="GO:0051015">
    <property type="term" value="F:actin filament binding"/>
    <property type="evidence" value="ECO:0007669"/>
    <property type="project" value="TreeGrafter"/>
</dbReference>
<keyword evidence="2" id="KW-1185">Reference proteome</keyword>
<dbReference type="InterPro" id="IPR051861">
    <property type="entry name" value="NET_actin-binding_domain"/>
</dbReference>
<comment type="caution">
    <text evidence="1">The sequence shown here is derived from an EMBL/GenBank/DDBJ whole genome shotgun (WGS) entry which is preliminary data.</text>
</comment>
<gene>
    <name evidence="1" type="ORF">Lalb_Chr09g0319951</name>
</gene>
<evidence type="ECO:0008006" key="3">
    <source>
        <dbReference type="Google" id="ProtNLM"/>
    </source>
</evidence>
<dbReference type="GO" id="GO:0005886">
    <property type="term" value="C:plasma membrane"/>
    <property type="evidence" value="ECO:0007669"/>
    <property type="project" value="TreeGrafter"/>
</dbReference>
<protein>
    <recommendedName>
        <fullName evidence="3">NAB domain-containing protein</fullName>
    </recommendedName>
</protein>
<dbReference type="Proteomes" id="UP000447434">
    <property type="component" value="Chromosome 9"/>
</dbReference>
<sequence length="73" mass="8485">MATLSSSESMPLYSWWWDSHFSPKNSKWLQENLTVNTARITQPVPHFSLNELSTIASTKEVNFPIKRLQFESI</sequence>
<reference evidence="2" key="1">
    <citation type="journal article" date="2020" name="Nat. Commun.">
        <title>Genome sequence of the cluster root forming white lupin.</title>
        <authorList>
            <person name="Hufnagel B."/>
            <person name="Marques A."/>
            <person name="Soriano A."/>
            <person name="Marques L."/>
            <person name="Divol F."/>
            <person name="Doumas P."/>
            <person name="Sallet E."/>
            <person name="Mancinotti D."/>
            <person name="Carrere S."/>
            <person name="Marande W."/>
            <person name="Arribat S."/>
            <person name="Keller J."/>
            <person name="Huneau C."/>
            <person name="Blein T."/>
            <person name="Aime D."/>
            <person name="Laguerre M."/>
            <person name="Taylor J."/>
            <person name="Schubert V."/>
            <person name="Nelson M."/>
            <person name="Geu-Flores F."/>
            <person name="Crespi M."/>
            <person name="Gallardo-Guerrero K."/>
            <person name="Delaux P.-M."/>
            <person name="Salse J."/>
            <person name="Berges H."/>
            <person name="Guyot R."/>
            <person name="Gouzy J."/>
            <person name="Peret B."/>
        </authorList>
    </citation>
    <scope>NUCLEOTIDE SEQUENCE [LARGE SCALE GENOMIC DNA]</scope>
    <source>
        <strain evidence="2">cv. Amiga</strain>
    </source>
</reference>
<dbReference type="EMBL" id="WOCE01000009">
    <property type="protein sequence ID" value="KAE9606467.1"/>
    <property type="molecule type" value="Genomic_DNA"/>
</dbReference>
<evidence type="ECO:0000313" key="1">
    <source>
        <dbReference type="EMBL" id="KAE9606467.1"/>
    </source>
</evidence>
<dbReference type="PANTHER" id="PTHR32258:SF6">
    <property type="entry name" value="PROTEIN NETWORKED 1A"/>
    <property type="match status" value="1"/>
</dbReference>
<name>A0A6A4PXQ0_LUPAL</name>
<proteinExistence type="predicted"/>
<dbReference type="PANTHER" id="PTHR32258">
    <property type="entry name" value="PROTEIN NETWORKED 4A"/>
    <property type="match status" value="1"/>
</dbReference>